<gene>
    <name evidence="1" type="ORF">LAESUDRAFT_732244</name>
</gene>
<dbReference type="GeneID" id="63827233"/>
<dbReference type="InterPro" id="IPR051678">
    <property type="entry name" value="AGP_Transferase"/>
</dbReference>
<name>A0A165B8W8_9APHY</name>
<dbReference type="InParanoid" id="A0A165B8W8"/>
<dbReference type="RefSeq" id="XP_040758252.1">
    <property type="nucleotide sequence ID" value="XM_040910204.1"/>
</dbReference>
<dbReference type="AlphaFoldDB" id="A0A165B8W8"/>
<proteinExistence type="predicted"/>
<sequence>MEYVRQHTSIPIPRAYHNHFSWLIMDRVDGQMLYECWNEQSAFMKFRIACTLRLYVNQLRSITSERAGGITDGMIGGVVFDHVERGPFDSVRRFRRFCELVSFVGWKTAYERKHRKIHAMHSRPPLSDGPGLSSSLTATSMQQTSCWTRTTCCGS</sequence>
<dbReference type="OrthoDB" id="4177236at2759"/>
<protein>
    <submittedName>
        <fullName evidence="1">Uncharacterized protein</fullName>
    </submittedName>
</protein>
<organism evidence="1 2">
    <name type="scientific">Laetiporus sulphureus 93-53</name>
    <dbReference type="NCBI Taxonomy" id="1314785"/>
    <lineage>
        <taxon>Eukaryota</taxon>
        <taxon>Fungi</taxon>
        <taxon>Dikarya</taxon>
        <taxon>Basidiomycota</taxon>
        <taxon>Agaricomycotina</taxon>
        <taxon>Agaricomycetes</taxon>
        <taxon>Polyporales</taxon>
        <taxon>Laetiporus</taxon>
    </lineage>
</organism>
<evidence type="ECO:0000313" key="2">
    <source>
        <dbReference type="Proteomes" id="UP000076871"/>
    </source>
</evidence>
<evidence type="ECO:0000313" key="1">
    <source>
        <dbReference type="EMBL" id="KZT00512.1"/>
    </source>
</evidence>
<dbReference type="PANTHER" id="PTHR21310:SF55">
    <property type="entry name" value="AMINOGLYCOSIDE PHOSPHOTRANSFERASE DOMAIN-CONTAINING PROTEIN"/>
    <property type="match status" value="1"/>
</dbReference>
<accession>A0A165B8W8</accession>
<keyword evidence="2" id="KW-1185">Reference proteome</keyword>
<reference evidence="1 2" key="1">
    <citation type="journal article" date="2016" name="Mol. Biol. Evol.">
        <title>Comparative Genomics of Early-Diverging Mushroom-Forming Fungi Provides Insights into the Origins of Lignocellulose Decay Capabilities.</title>
        <authorList>
            <person name="Nagy L.G."/>
            <person name="Riley R."/>
            <person name="Tritt A."/>
            <person name="Adam C."/>
            <person name="Daum C."/>
            <person name="Floudas D."/>
            <person name="Sun H."/>
            <person name="Yadav J.S."/>
            <person name="Pangilinan J."/>
            <person name="Larsson K.H."/>
            <person name="Matsuura K."/>
            <person name="Barry K."/>
            <person name="Labutti K."/>
            <person name="Kuo R."/>
            <person name="Ohm R.A."/>
            <person name="Bhattacharya S.S."/>
            <person name="Shirouzu T."/>
            <person name="Yoshinaga Y."/>
            <person name="Martin F.M."/>
            <person name="Grigoriev I.V."/>
            <person name="Hibbett D.S."/>
        </authorList>
    </citation>
    <scope>NUCLEOTIDE SEQUENCE [LARGE SCALE GENOMIC DNA]</scope>
    <source>
        <strain evidence="1 2">93-53</strain>
    </source>
</reference>
<dbReference type="EMBL" id="KV427684">
    <property type="protein sequence ID" value="KZT00512.1"/>
    <property type="molecule type" value="Genomic_DNA"/>
</dbReference>
<dbReference type="Proteomes" id="UP000076871">
    <property type="component" value="Unassembled WGS sequence"/>
</dbReference>
<dbReference type="STRING" id="1314785.A0A165B8W8"/>
<dbReference type="PANTHER" id="PTHR21310">
    <property type="entry name" value="AMINOGLYCOSIDE PHOSPHOTRANSFERASE-RELATED-RELATED"/>
    <property type="match status" value="1"/>
</dbReference>